<dbReference type="GO" id="GO:0033819">
    <property type="term" value="F:lipoyl(octanoyl) transferase activity"/>
    <property type="evidence" value="ECO:0007669"/>
    <property type="project" value="UniProtKB-EC"/>
</dbReference>
<dbReference type="EMBL" id="BPWL01000005">
    <property type="protein sequence ID" value="GJJ10276.1"/>
    <property type="molecule type" value="Genomic_DNA"/>
</dbReference>
<evidence type="ECO:0000256" key="6">
    <source>
        <dbReference type="PIRSR" id="PIRSR016262-1"/>
    </source>
</evidence>
<dbReference type="GO" id="GO:0009249">
    <property type="term" value="P:protein lipoylation"/>
    <property type="evidence" value="ECO:0007669"/>
    <property type="project" value="InterPro"/>
</dbReference>
<dbReference type="EC" id="2.3.1.181" evidence="5"/>
<dbReference type="AlphaFoldDB" id="A0AAV5A6L8"/>
<comment type="function">
    <text evidence="5">Catalyzes the transfer of endogenously produced octanoic acid from octanoyl-acyl-carrier-protein onto the lipoyl domains of lipoate-dependent enzymes. Lipoyl-ACP can also act as a substrate although octanoyl-ACP is likely to be the physiological substrate.</text>
</comment>
<evidence type="ECO:0000256" key="5">
    <source>
        <dbReference type="PIRNR" id="PIRNR016262"/>
    </source>
</evidence>
<comment type="catalytic activity">
    <reaction evidence="5">
        <text>octanoyl-[ACP] + L-lysyl-[protein] = N(6)-octanoyl-L-lysyl-[protein] + holo-[ACP] + H(+)</text>
        <dbReference type="Rhea" id="RHEA:17665"/>
        <dbReference type="Rhea" id="RHEA-COMP:9636"/>
        <dbReference type="Rhea" id="RHEA-COMP:9685"/>
        <dbReference type="Rhea" id="RHEA-COMP:9752"/>
        <dbReference type="Rhea" id="RHEA-COMP:9928"/>
        <dbReference type="ChEBI" id="CHEBI:15378"/>
        <dbReference type="ChEBI" id="CHEBI:29969"/>
        <dbReference type="ChEBI" id="CHEBI:64479"/>
        <dbReference type="ChEBI" id="CHEBI:78463"/>
        <dbReference type="ChEBI" id="CHEBI:78809"/>
        <dbReference type="EC" id="2.3.1.181"/>
    </reaction>
</comment>
<proteinExistence type="inferred from homology"/>
<dbReference type="InterPro" id="IPR020605">
    <property type="entry name" value="Octanoyltransferase_CS"/>
</dbReference>
<evidence type="ECO:0000256" key="1">
    <source>
        <dbReference type="ARBA" id="ARBA00004821"/>
    </source>
</evidence>
<gene>
    <name evidence="10" type="ORF">Clacol_004502</name>
</gene>
<evidence type="ECO:0000256" key="4">
    <source>
        <dbReference type="ARBA" id="ARBA00023315"/>
    </source>
</evidence>
<dbReference type="InterPro" id="IPR000544">
    <property type="entry name" value="Octanoyltransferase"/>
</dbReference>
<evidence type="ECO:0000256" key="2">
    <source>
        <dbReference type="ARBA" id="ARBA00007907"/>
    </source>
</evidence>
<evidence type="ECO:0000256" key="8">
    <source>
        <dbReference type="PIRSR" id="PIRSR016262-3"/>
    </source>
</evidence>
<keyword evidence="3 5" id="KW-0808">Transferase</keyword>
<evidence type="ECO:0000256" key="3">
    <source>
        <dbReference type="ARBA" id="ARBA00022679"/>
    </source>
</evidence>
<dbReference type="PANTHER" id="PTHR10993">
    <property type="entry name" value="OCTANOYLTRANSFERASE"/>
    <property type="match status" value="1"/>
</dbReference>
<feature type="active site" description="Acyl-thioester intermediate" evidence="6">
    <location>
        <position position="185"/>
    </location>
</feature>
<evidence type="ECO:0000313" key="11">
    <source>
        <dbReference type="Proteomes" id="UP001050691"/>
    </source>
</evidence>
<dbReference type="SUPFAM" id="SSF55681">
    <property type="entry name" value="Class II aaRS and biotin synthetases"/>
    <property type="match status" value="1"/>
</dbReference>
<dbReference type="NCBIfam" id="TIGR00214">
    <property type="entry name" value="lipB"/>
    <property type="match status" value="1"/>
</dbReference>
<dbReference type="PROSITE" id="PS01313">
    <property type="entry name" value="LIPB"/>
    <property type="match status" value="1"/>
</dbReference>
<dbReference type="InterPro" id="IPR045864">
    <property type="entry name" value="aa-tRNA-synth_II/BPL/LPL"/>
</dbReference>
<dbReference type="Gene3D" id="3.30.930.10">
    <property type="entry name" value="Bira Bifunctional Protein, Domain 2"/>
    <property type="match status" value="1"/>
</dbReference>
<accession>A0AAV5A6L8</accession>
<evidence type="ECO:0000256" key="7">
    <source>
        <dbReference type="PIRSR" id="PIRSR016262-2"/>
    </source>
</evidence>
<feature type="domain" description="BPL/LPL catalytic" evidence="9">
    <location>
        <begin position="40"/>
        <end position="224"/>
    </location>
</feature>
<evidence type="ECO:0000259" key="9">
    <source>
        <dbReference type="PROSITE" id="PS51733"/>
    </source>
</evidence>
<feature type="binding site" evidence="7">
    <location>
        <begin position="85"/>
        <end position="92"/>
    </location>
    <ligand>
        <name>substrate</name>
    </ligand>
</feature>
<protein>
    <recommendedName>
        <fullName evidence="5">Octanoyltransferase</fullName>
        <ecNumber evidence="5">2.3.1.181</ecNumber>
    </recommendedName>
</protein>
<evidence type="ECO:0000313" key="10">
    <source>
        <dbReference type="EMBL" id="GJJ10276.1"/>
    </source>
</evidence>
<feature type="binding site" evidence="7">
    <location>
        <begin position="166"/>
        <end position="168"/>
    </location>
    <ligand>
        <name>substrate</name>
    </ligand>
</feature>
<comment type="similarity">
    <text evidence="2 5">Belongs to the LipB family.</text>
</comment>
<keyword evidence="4 5" id="KW-0012">Acyltransferase</keyword>
<reference evidence="10" key="1">
    <citation type="submission" date="2021-10" db="EMBL/GenBank/DDBJ databases">
        <title>De novo Genome Assembly of Clathrus columnatus (Basidiomycota, Fungi) Using Illumina and Nanopore Sequence Data.</title>
        <authorList>
            <person name="Ogiso-Tanaka E."/>
            <person name="Itagaki H."/>
            <person name="Hosoya T."/>
            <person name="Hosaka K."/>
        </authorList>
    </citation>
    <scope>NUCLEOTIDE SEQUENCE</scope>
    <source>
        <strain evidence="10">MO-923</strain>
    </source>
</reference>
<comment type="pathway">
    <text evidence="1 5">Protein modification; protein lipoylation via endogenous pathway; protein N(6)-(lipoyl)lysine from octanoyl-[acyl-carrier-protein]: step 1/2.</text>
</comment>
<name>A0AAV5A6L8_9AGAM</name>
<dbReference type="PANTHER" id="PTHR10993:SF7">
    <property type="entry name" value="LIPOYLTRANSFERASE 2, MITOCHONDRIAL-RELATED"/>
    <property type="match status" value="1"/>
</dbReference>
<comment type="caution">
    <text evidence="10">The sequence shown here is derived from an EMBL/GenBank/DDBJ whole genome shotgun (WGS) entry which is preliminary data.</text>
</comment>
<sequence>MSVRTALVHVFPRPLPYAPTLDLQNKINELQFFKRKLPNPSHKDILLLLEHRPVYTAGRRQTSEQVEQESIRLRNLGADHIITKRGGQTTYHGPGQVVGYPLFDLSRMGLSISEYICKLQTAMKTHFLEHYGIKSIDSDNTGVFLSKNIKLGSIGVQIRHRVTSHGIAYNVTREPLSWFDQVIACGLADVKAGCLSDAAGKEISVKEDMERFLRSFSRVFNLKLQPVDGSKDEGLYEYVMTLQRQVEKCL</sequence>
<dbReference type="InterPro" id="IPR004143">
    <property type="entry name" value="BPL_LPL_catalytic"/>
</dbReference>
<dbReference type="PROSITE" id="PS51733">
    <property type="entry name" value="BPL_LPL_CATALYTIC"/>
    <property type="match status" value="1"/>
</dbReference>
<feature type="site" description="Lowers pKa of active site Cys" evidence="8">
    <location>
        <position position="150"/>
    </location>
</feature>
<dbReference type="Proteomes" id="UP001050691">
    <property type="component" value="Unassembled WGS sequence"/>
</dbReference>
<dbReference type="Pfam" id="PF21948">
    <property type="entry name" value="LplA-B_cat"/>
    <property type="match status" value="1"/>
</dbReference>
<organism evidence="10 11">
    <name type="scientific">Clathrus columnatus</name>
    <dbReference type="NCBI Taxonomy" id="1419009"/>
    <lineage>
        <taxon>Eukaryota</taxon>
        <taxon>Fungi</taxon>
        <taxon>Dikarya</taxon>
        <taxon>Basidiomycota</taxon>
        <taxon>Agaricomycotina</taxon>
        <taxon>Agaricomycetes</taxon>
        <taxon>Phallomycetidae</taxon>
        <taxon>Phallales</taxon>
        <taxon>Clathraceae</taxon>
        <taxon>Clathrus</taxon>
    </lineage>
</organism>
<keyword evidence="11" id="KW-1185">Reference proteome</keyword>
<feature type="binding site" evidence="7">
    <location>
        <begin position="153"/>
        <end position="155"/>
    </location>
    <ligand>
        <name>substrate</name>
    </ligand>
</feature>
<dbReference type="PIRSF" id="PIRSF016262">
    <property type="entry name" value="LPLase"/>
    <property type="match status" value="1"/>
</dbReference>